<protein>
    <submittedName>
        <fullName evidence="5">MerR family transcriptional regulator</fullName>
    </submittedName>
</protein>
<gene>
    <name evidence="5" type="ORF">VI08_17770</name>
</gene>
<reference evidence="5 6" key="1">
    <citation type="submission" date="2015-03" db="EMBL/GenBank/DDBJ databases">
        <title>Draft genome sequence of Luteibacter yeojuensis strain SU11.</title>
        <authorList>
            <person name="Sulaiman J."/>
            <person name="Priya K."/>
            <person name="Chan K.-G."/>
        </authorList>
    </citation>
    <scope>NUCLEOTIDE SEQUENCE [LARGE SCALE GENOMIC DNA]</scope>
    <source>
        <strain evidence="5 6">SU11</strain>
    </source>
</reference>
<evidence type="ECO:0000313" key="6">
    <source>
        <dbReference type="Proteomes" id="UP000033651"/>
    </source>
</evidence>
<evidence type="ECO:0000256" key="3">
    <source>
        <dbReference type="ARBA" id="ARBA00023163"/>
    </source>
</evidence>
<dbReference type="InterPro" id="IPR009061">
    <property type="entry name" value="DNA-bd_dom_put_sf"/>
</dbReference>
<keyword evidence="6" id="KW-1185">Reference proteome</keyword>
<dbReference type="PANTHER" id="PTHR30204:SF94">
    <property type="entry name" value="HEAVY METAL-DEPENDENT TRANSCRIPTIONAL REGULATOR HI_0293-RELATED"/>
    <property type="match status" value="1"/>
</dbReference>
<dbReference type="Proteomes" id="UP000033651">
    <property type="component" value="Unassembled WGS sequence"/>
</dbReference>
<dbReference type="PATRIC" id="fig|345309.4.peg.3339"/>
<dbReference type="GO" id="GO:0003677">
    <property type="term" value="F:DNA binding"/>
    <property type="evidence" value="ECO:0007669"/>
    <property type="project" value="UniProtKB-KW"/>
</dbReference>
<dbReference type="PANTHER" id="PTHR30204">
    <property type="entry name" value="REDOX-CYCLING DRUG-SENSING TRANSCRIPTIONAL ACTIVATOR SOXR"/>
    <property type="match status" value="1"/>
</dbReference>
<dbReference type="EMBL" id="JZRB01000047">
    <property type="protein sequence ID" value="KJV27598.1"/>
    <property type="molecule type" value="Genomic_DNA"/>
</dbReference>
<organism evidence="5 6">
    <name type="scientific">Luteibacter yeojuensis</name>
    <dbReference type="NCBI Taxonomy" id="345309"/>
    <lineage>
        <taxon>Bacteria</taxon>
        <taxon>Pseudomonadati</taxon>
        <taxon>Pseudomonadota</taxon>
        <taxon>Gammaproteobacteria</taxon>
        <taxon>Lysobacterales</taxon>
        <taxon>Rhodanobacteraceae</taxon>
        <taxon>Luteibacter</taxon>
    </lineage>
</organism>
<accession>A0A0F3K8Q8</accession>
<dbReference type="PROSITE" id="PS00552">
    <property type="entry name" value="HTH_MERR_1"/>
    <property type="match status" value="1"/>
</dbReference>
<keyword evidence="1" id="KW-0805">Transcription regulation</keyword>
<proteinExistence type="predicted"/>
<dbReference type="PROSITE" id="PS50937">
    <property type="entry name" value="HTH_MERR_2"/>
    <property type="match status" value="1"/>
</dbReference>
<evidence type="ECO:0000259" key="4">
    <source>
        <dbReference type="PROSITE" id="PS50937"/>
    </source>
</evidence>
<dbReference type="OrthoDB" id="9808480at2"/>
<sequence length="138" mass="15291">MTTQTSLTIGRIAQSAGVAIDTIRFYEREGLLPEPRRRPSGYREYDASAVSRLRFIRRAKDLGFTLEEIRELLALSADRHVGVEGVRERAAARLKAIDDRIAELQRVRDGLAELVEACPGHGAPEDCPILNALAEPNP</sequence>
<keyword evidence="3" id="KW-0804">Transcription</keyword>
<dbReference type="Gene3D" id="1.10.1660.10">
    <property type="match status" value="1"/>
</dbReference>
<dbReference type="Pfam" id="PF13411">
    <property type="entry name" value="MerR_1"/>
    <property type="match status" value="1"/>
</dbReference>
<dbReference type="GO" id="GO:0003700">
    <property type="term" value="F:DNA-binding transcription factor activity"/>
    <property type="evidence" value="ECO:0007669"/>
    <property type="project" value="InterPro"/>
</dbReference>
<name>A0A0F3K8Q8_9GAMM</name>
<comment type="caution">
    <text evidence="5">The sequence shown here is derived from an EMBL/GenBank/DDBJ whole genome shotgun (WGS) entry which is preliminary data.</text>
</comment>
<dbReference type="RefSeq" id="WP_045830973.1">
    <property type="nucleotide sequence ID" value="NZ_JZRB01000047.1"/>
</dbReference>
<dbReference type="InterPro" id="IPR047057">
    <property type="entry name" value="MerR_fam"/>
</dbReference>
<dbReference type="InterPro" id="IPR000551">
    <property type="entry name" value="MerR-type_HTH_dom"/>
</dbReference>
<keyword evidence="2" id="KW-0238">DNA-binding</keyword>
<evidence type="ECO:0000256" key="1">
    <source>
        <dbReference type="ARBA" id="ARBA00023015"/>
    </source>
</evidence>
<feature type="domain" description="HTH merR-type" evidence="4">
    <location>
        <begin position="6"/>
        <end position="75"/>
    </location>
</feature>
<evidence type="ECO:0000313" key="5">
    <source>
        <dbReference type="EMBL" id="KJV27598.1"/>
    </source>
</evidence>
<dbReference type="PRINTS" id="PR00040">
    <property type="entry name" value="HTHMERR"/>
</dbReference>
<evidence type="ECO:0000256" key="2">
    <source>
        <dbReference type="ARBA" id="ARBA00023125"/>
    </source>
</evidence>
<dbReference type="SUPFAM" id="SSF46955">
    <property type="entry name" value="Putative DNA-binding domain"/>
    <property type="match status" value="1"/>
</dbReference>
<dbReference type="SMART" id="SM00422">
    <property type="entry name" value="HTH_MERR"/>
    <property type="match status" value="1"/>
</dbReference>
<dbReference type="CDD" id="cd04770">
    <property type="entry name" value="HTH_HMRTR"/>
    <property type="match status" value="1"/>
</dbReference>
<dbReference type="AlphaFoldDB" id="A0A0F3K8Q8"/>